<dbReference type="RefSeq" id="WP_200352658.1">
    <property type="nucleotide sequence ID" value="NZ_BAABHZ010000001.1"/>
</dbReference>
<feature type="chain" id="PRO_5037947073" evidence="1">
    <location>
        <begin position="23"/>
        <end position="316"/>
    </location>
</feature>
<dbReference type="EMBL" id="JAENIK010000012">
    <property type="protein sequence ID" value="MBK1817726.1"/>
    <property type="molecule type" value="Genomic_DNA"/>
</dbReference>
<name>A0A934R7R4_9BACT</name>
<feature type="signal peptide" evidence="1">
    <location>
        <begin position="1"/>
        <end position="22"/>
    </location>
</feature>
<organism evidence="2 3">
    <name type="scientific">Luteolibacter yonseiensis</name>
    <dbReference type="NCBI Taxonomy" id="1144680"/>
    <lineage>
        <taxon>Bacteria</taxon>
        <taxon>Pseudomonadati</taxon>
        <taxon>Verrucomicrobiota</taxon>
        <taxon>Verrucomicrobiia</taxon>
        <taxon>Verrucomicrobiales</taxon>
        <taxon>Verrucomicrobiaceae</taxon>
        <taxon>Luteolibacter</taxon>
    </lineage>
</organism>
<reference evidence="2" key="1">
    <citation type="submission" date="2021-01" db="EMBL/GenBank/DDBJ databases">
        <title>Modified the classification status of verrucomicrobia.</title>
        <authorList>
            <person name="Feng X."/>
        </authorList>
    </citation>
    <scope>NUCLEOTIDE SEQUENCE</scope>
    <source>
        <strain evidence="2">JCM 18052</strain>
    </source>
</reference>
<comment type="caution">
    <text evidence="2">The sequence shown here is derived from an EMBL/GenBank/DDBJ whole genome shotgun (WGS) entry which is preliminary data.</text>
</comment>
<accession>A0A934R7R4</accession>
<keyword evidence="1" id="KW-0732">Signal</keyword>
<evidence type="ECO:0000256" key="1">
    <source>
        <dbReference type="SAM" id="SignalP"/>
    </source>
</evidence>
<sequence>MKTRLILVSLFAAISHSFAADANPLAGHDFFYAGEAKTQDMYLVKKGEIVWSFHNPGSRGEISDAVLMSNGSVLFAHQYGITLINSEKKVLWKYEAPEGCETHTAQPIGKERVVFIQNGPEPKCVVVNIVTGKTEREFPLPVGNPKGTHGQFRHASLTAAGTLLVAHMDNGKVSEYDDHGKEVWTAKFPTGPWAAKRLANGNTLITSTKLVREITTTGETVWECTAEDFPGHDIKGFQIANRLPNGNTLVNNWVNSWDGPIDFATAPAQAFELTPDKKIVWTLKSWNGDKNLGPSTTIQLLDKPGAPEDAHFGEFR</sequence>
<evidence type="ECO:0000313" key="2">
    <source>
        <dbReference type="EMBL" id="MBK1817726.1"/>
    </source>
</evidence>
<dbReference type="Proteomes" id="UP000600139">
    <property type="component" value="Unassembled WGS sequence"/>
</dbReference>
<gene>
    <name evidence="2" type="ORF">JIN84_19055</name>
</gene>
<evidence type="ECO:0000313" key="3">
    <source>
        <dbReference type="Proteomes" id="UP000600139"/>
    </source>
</evidence>
<protein>
    <submittedName>
        <fullName evidence="2">PQQ-like beta-propeller repeat protein</fullName>
    </submittedName>
</protein>
<dbReference type="Gene3D" id="2.130.10.10">
    <property type="entry name" value="YVTN repeat-like/Quinoprotein amine dehydrogenase"/>
    <property type="match status" value="1"/>
</dbReference>
<dbReference type="InterPro" id="IPR015943">
    <property type="entry name" value="WD40/YVTN_repeat-like_dom_sf"/>
</dbReference>
<dbReference type="InterPro" id="IPR011047">
    <property type="entry name" value="Quinoprotein_ADH-like_sf"/>
</dbReference>
<keyword evidence="3" id="KW-1185">Reference proteome</keyword>
<proteinExistence type="predicted"/>
<dbReference type="AlphaFoldDB" id="A0A934R7R4"/>
<dbReference type="SUPFAM" id="SSF50998">
    <property type="entry name" value="Quinoprotein alcohol dehydrogenase-like"/>
    <property type="match status" value="1"/>
</dbReference>